<accession>A0A931CBW3</accession>
<dbReference type="GO" id="GO:0044877">
    <property type="term" value="F:protein-containing complex binding"/>
    <property type="evidence" value="ECO:0007669"/>
    <property type="project" value="TreeGrafter"/>
</dbReference>
<dbReference type="RefSeq" id="WP_196416061.1">
    <property type="nucleotide sequence ID" value="NZ_JADQTO010000010.1"/>
</dbReference>
<dbReference type="EMBL" id="JADQTO010000010">
    <property type="protein sequence ID" value="MBG0564293.1"/>
    <property type="molecule type" value="Genomic_DNA"/>
</dbReference>
<protein>
    <submittedName>
        <fullName evidence="2">NAD(P)H-binding protein</fullName>
    </submittedName>
</protein>
<dbReference type="InterPro" id="IPR036291">
    <property type="entry name" value="NAD(P)-bd_dom_sf"/>
</dbReference>
<dbReference type="PANTHER" id="PTHR12126:SF11">
    <property type="entry name" value="NADH DEHYDROGENASE [UBIQUINONE] 1 ALPHA SUBCOMPLEX SUBUNIT 9, MITOCHONDRIAL"/>
    <property type="match status" value="1"/>
</dbReference>
<organism evidence="2 3">
    <name type="scientific">Actinoplanes aureus</name>
    <dbReference type="NCBI Taxonomy" id="2792083"/>
    <lineage>
        <taxon>Bacteria</taxon>
        <taxon>Bacillati</taxon>
        <taxon>Actinomycetota</taxon>
        <taxon>Actinomycetes</taxon>
        <taxon>Micromonosporales</taxon>
        <taxon>Micromonosporaceae</taxon>
        <taxon>Actinoplanes</taxon>
    </lineage>
</organism>
<dbReference type="AlphaFoldDB" id="A0A931CBW3"/>
<feature type="domain" description="NAD(P)-binding" evidence="1">
    <location>
        <begin position="38"/>
        <end position="137"/>
    </location>
</feature>
<evidence type="ECO:0000313" key="2">
    <source>
        <dbReference type="EMBL" id="MBG0564293.1"/>
    </source>
</evidence>
<name>A0A931CBW3_9ACTN</name>
<gene>
    <name evidence="2" type="ORF">I4J89_22860</name>
</gene>
<dbReference type="Pfam" id="PF13460">
    <property type="entry name" value="NAD_binding_10"/>
    <property type="match status" value="1"/>
</dbReference>
<evidence type="ECO:0000313" key="3">
    <source>
        <dbReference type="Proteomes" id="UP000598146"/>
    </source>
</evidence>
<dbReference type="InterPro" id="IPR016040">
    <property type="entry name" value="NAD(P)-bd_dom"/>
</dbReference>
<dbReference type="SUPFAM" id="SSF51735">
    <property type="entry name" value="NAD(P)-binding Rossmann-fold domains"/>
    <property type="match status" value="1"/>
</dbReference>
<keyword evidence="3" id="KW-1185">Reference proteome</keyword>
<dbReference type="Proteomes" id="UP000598146">
    <property type="component" value="Unassembled WGS sequence"/>
</dbReference>
<comment type="caution">
    <text evidence="2">The sequence shown here is derived from an EMBL/GenBank/DDBJ whole genome shotgun (WGS) entry which is preliminary data.</text>
</comment>
<sequence length="249" mass="26541">MSVIAVAGGTGVIGRMVVEAARSAGHDVVVIARSAGVDLMTGAGLDDALRGVQVVIDVANVTTMSRKKAVGFFGAMTERLLAAEQRAGVGHHVVLSIIGIDRVDYGYYEGKRRQEELVTAGPVPWTILRAAQFHEFAGQMLDRLPGPVTPMPRMLSQPVAAKEVAEELVRLAAGEPRGFAPEIAGPERLDVTDMARDVIRARHQRRVILPLRIPGAVGKAMREGGLLPTGEATVGRIRFADWLGASRAV</sequence>
<dbReference type="Gene3D" id="3.40.50.720">
    <property type="entry name" value="NAD(P)-binding Rossmann-like Domain"/>
    <property type="match status" value="1"/>
</dbReference>
<dbReference type="InterPro" id="IPR051207">
    <property type="entry name" value="ComplexI_NDUFA9_subunit"/>
</dbReference>
<proteinExistence type="predicted"/>
<dbReference type="PANTHER" id="PTHR12126">
    <property type="entry name" value="NADH-UBIQUINONE OXIDOREDUCTASE 39 KDA SUBUNIT-RELATED"/>
    <property type="match status" value="1"/>
</dbReference>
<reference evidence="2" key="1">
    <citation type="submission" date="2020-11" db="EMBL/GenBank/DDBJ databases">
        <title>Isolation and identification of active actinomycetes.</title>
        <authorList>
            <person name="Sun X."/>
        </authorList>
    </citation>
    <scope>NUCLEOTIDE SEQUENCE</scope>
    <source>
        <strain evidence="2">NEAU-A11</strain>
    </source>
</reference>
<evidence type="ECO:0000259" key="1">
    <source>
        <dbReference type="Pfam" id="PF13460"/>
    </source>
</evidence>